<accession>A0ACB7ZZQ7</accession>
<dbReference type="Proteomes" id="UP000790377">
    <property type="component" value="Unassembled WGS sequence"/>
</dbReference>
<organism evidence="1 2">
    <name type="scientific">Hygrophoropsis aurantiaca</name>
    <dbReference type="NCBI Taxonomy" id="72124"/>
    <lineage>
        <taxon>Eukaryota</taxon>
        <taxon>Fungi</taxon>
        <taxon>Dikarya</taxon>
        <taxon>Basidiomycota</taxon>
        <taxon>Agaricomycotina</taxon>
        <taxon>Agaricomycetes</taxon>
        <taxon>Agaricomycetidae</taxon>
        <taxon>Boletales</taxon>
        <taxon>Coniophorineae</taxon>
        <taxon>Hygrophoropsidaceae</taxon>
        <taxon>Hygrophoropsis</taxon>
    </lineage>
</organism>
<dbReference type="EMBL" id="MU268113">
    <property type="protein sequence ID" value="KAH7905848.1"/>
    <property type="molecule type" value="Genomic_DNA"/>
</dbReference>
<keyword evidence="2" id="KW-1185">Reference proteome</keyword>
<reference evidence="1" key="1">
    <citation type="journal article" date="2021" name="New Phytol.">
        <title>Evolutionary innovations through gain and loss of genes in the ectomycorrhizal Boletales.</title>
        <authorList>
            <person name="Wu G."/>
            <person name="Miyauchi S."/>
            <person name="Morin E."/>
            <person name="Kuo A."/>
            <person name="Drula E."/>
            <person name="Varga T."/>
            <person name="Kohler A."/>
            <person name="Feng B."/>
            <person name="Cao Y."/>
            <person name="Lipzen A."/>
            <person name="Daum C."/>
            <person name="Hundley H."/>
            <person name="Pangilinan J."/>
            <person name="Johnson J."/>
            <person name="Barry K."/>
            <person name="LaButti K."/>
            <person name="Ng V."/>
            <person name="Ahrendt S."/>
            <person name="Min B."/>
            <person name="Choi I.G."/>
            <person name="Park H."/>
            <person name="Plett J.M."/>
            <person name="Magnuson J."/>
            <person name="Spatafora J.W."/>
            <person name="Nagy L.G."/>
            <person name="Henrissat B."/>
            <person name="Grigoriev I.V."/>
            <person name="Yang Z.L."/>
            <person name="Xu J."/>
            <person name="Martin F.M."/>
        </authorList>
    </citation>
    <scope>NUCLEOTIDE SEQUENCE</scope>
    <source>
        <strain evidence="1">ATCC 28755</strain>
    </source>
</reference>
<protein>
    <submittedName>
        <fullName evidence="1">WD40-repeat-containing domain protein</fullName>
    </submittedName>
</protein>
<sequence length="486" mass="53795">MSTSASPELENRRASRLPKKVFKGHTALVRSVAYFRDGKRIVSGSDDKTIRIWDVESEKQEWQSPEQDFGVWCILISPNERTLAVSGKDRVVLWNLESRSVVWKTEGADGWQVAFSPDGQLIAATGGDNIVLLDAETGERMREPLQFGETVWCLAFSPDGTQLVAGSWYGNVRVFDAATGKTVLGPIKAHTNYVTSSLFTPDGKQFITASEDNSIRVWDRSTGLEVGKPMLGHDRVWQIALSHDGRCLVSVDSATVCVWDWNTRRQRGESLQVQEKDWFYSVAWSPDGPSVITGYGNGNISLWDVPPLEGEDSDTTMTTFLTRVPASRGCSRRPPATSECCSTLFVRYRTRTINFIHLQTIPIAEIPLKPSIPRTSKAKTAPNASSTSPSAPGSFFGRIGVRFRRDKHAPDAIGMQQPPPKIPKYSPVAKVALGQADARLYMDTSKDKKPGDDESGQEEWANVEVNCWDIFCAVFTSCCSSRSDSE</sequence>
<name>A0ACB7ZZQ7_9AGAM</name>
<gene>
    <name evidence="1" type="ORF">BJ138DRAFT_1163947</name>
</gene>
<evidence type="ECO:0000313" key="1">
    <source>
        <dbReference type="EMBL" id="KAH7905848.1"/>
    </source>
</evidence>
<evidence type="ECO:0000313" key="2">
    <source>
        <dbReference type="Proteomes" id="UP000790377"/>
    </source>
</evidence>
<proteinExistence type="predicted"/>
<comment type="caution">
    <text evidence="1">The sequence shown here is derived from an EMBL/GenBank/DDBJ whole genome shotgun (WGS) entry which is preliminary data.</text>
</comment>